<evidence type="ECO:0000313" key="3">
    <source>
        <dbReference type="Proteomes" id="UP001432027"/>
    </source>
</evidence>
<reference evidence="2" key="1">
    <citation type="submission" date="2023-10" db="EMBL/GenBank/DDBJ databases">
        <title>Genome assembly of Pristionchus species.</title>
        <authorList>
            <person name="Yoshida K."/>
            <person name="Sommer R.J."/>
        </authorList>
    </citation>
    <scope>NUCLEOTIDE SEQUENCE</scope>
    <source>
        <strain evidence="2">RS0144</strain>
    </source>
</reference>
<proteinExistence type="predicted"/>
<evidence type="ECO:0000313" key="2">
    <source>
        <dbReference type="EMBL" id="GMT03499.1"/>
    </source>
</evidence>
<protein>
    <submittedName>
        <fullName evidence="2">Uncharacterized protein</fullName>
    </submittedName>
</protein>
<name>A0AAV5U9F2_9BILA</name>
<keyword evidence="1" id="KW-0175">Coiled coil</keyword>
<feature type="coiled-coil region" evidence="1">
    <location>
        <begin position="70"/>
        <end position="104"/>
    </location>
</feature>
<dbReference type="Proteomes" id="UP001432027">
    <property type="component" value="Unassembled WGS sequence"/>
</dbReference>
<evidence type="ECO:0000256" key="1">
    <source>
        <dbReference type="SAM" id="Coils"/>
    </source>
</evidence>
<gene>
    <name evidence="2" type="ORF">PENTCL1PPCAC_25673</name>
</gene>
<comment type="caution">
    <text evidence="2">The sequence shown here is derived from an EMBL/GenBank/DDBJ whole genome shotgun (WGS) entry which is preliminary data.</text>
</comment>
<organism evidence="2 3">
    <name type="scientific">Pristionchus entomophagus</name>
    <dbReference type="NCBI Taxonomy" id="358040"/>
    <lineage>
        <taxon>Eukaryota</taxon>
        <taxon>Metazoa</taxon>
        <taxon>Ecdysozoa</taxon>
        <taxon>Nematoda</taxon>
        <taxon>Chromadorea</taxon>
        <taxon>Rhabditida</taxon>
        <taxon>Rhabditina</taxon>
        <taxon>Diplogasteromorpha</taxon>
        <taxon>Diplogasteroidea</taxon>
        <taxon>Neodiplogasteridae</taxon>
        <taxon>Pristionchus</taxon>
    </lineage>
</organism>
<sequence length="142" mass="16210">MTQEVALDRLMQEVESLRAYCTNMQHKEQPEGNDAILGLQNGLESLRMSHTELRCQLDAFSTQKVNSSVLSELEKKINGMKKILDEQEKSLASMKKELSAFNSKSDRNGNKLDKLLEKQKEAEETMAGEILHHHCYCFCVSF</sequence>
<accession>A0AAV5U9F2</accession>
<dbReference type="AlphaFoldDB" id="A0AAV5U9F2"/>
<keyword evidence="3" id="KW-1185">Reference proteome</keyword>
<dbReference type="EMBL" id="BTSX01000006">
    <property type="protein sequence ID" value="GMT03499.1"/>
    <property type="molecule type" value="Genomic_DNA"/>
</dbReference>